<evidence type="ECO:0000313" key="2">
    <source>
        <dbReference type="EMBL" id="SKB05757.1"/>
    </source>
</evidence>
<name>A0A1T4YV84_9BACT</name>
<proteinExistence type="predicted"/>
<organism evidence="2 3">
    <name type="scientific">Prosthecobacter debontii</name>
    <dbReference type="NCBI Taxonomy" id="48467"/>
    <lineage>
        <taxon>Bacteria</taxon>
        <taxon>Pseudomonadati</taxon>
        <taxon>Verrucomicrobiota</taxon>
        <taxon>Verrucomicrobiia</taxon>
        <taxon>Verrucomicrobiales</taxon>
        <taxon>Verrucomicrobiaceae</taxon>
        <taxon>Prosthecobacter</taxon>
    </lineage>
</organism>
<dbReference type="EMBL" id="FUYE01000019">
    <property type="protein sequence ID" value="SKB05757.1"/>
    <property type="molecule type" value="Genomic_DNA"/>
</dbReference>
<dbReference type="Proteomes" id="UP000190774">
    <property type="component" value="Unassembled WGS sequence"/>
</dbReference>
<dbReference type="AlphaFoldDB" id="A0A1T4YV84"/>
<accession>A0A1T4YV84</accession>
<feature type="region of interest" description="Disordered" evidence="1">
    <location>
        <begin position="28"/>
        <end position="58"/>
    </location>
</feature>
<dbReference type="STRING" id="48467.SAMN02745166_04329"/>
<evidence type="ECO:0000256" key="1">
    <source>
        <dbReference type="SAM" id="MobiDB-lite"/>
    </source>
</evidence>
<evidence type="ECO:0000313" key="3">
    <source>
        <dbReference type="Proteomes" id="UP000190774"/>
    </source>
</evidence>
<protein>
    <submittedName>
        <fullName evidence="2">Uncharacterized protein</fullName>
    </submittedName>
</protein>
<reference evidence="3" key="1">
    <citation type="submission" date="2017-02" db="EMBL/GenBank/DDBJ databases">
        <authorList>
            <person name="Varghese N."/>
            <person name="Submissions S."/>
        </authorList>
    </citation>
    <scope>NUCLEOTIDE SEQUENCE [LARGE SCALE GENOMIC DNA]</scope>
    <source>
        <strain evidence="3">ATCC 700200</strain>
    </source>
</reference>
<sequence length="58" mass="6928">MSPTVLRYPKRSRHPWAQLRAKELYPSSAFPFRTPDPRKKMMSEAQSMELPRKKKPKE</sequence>
<keyword evidence="3" id="KW-1185">Reference proteome</keyword>
<gene>
    <name evidence="2" type="ORF">SAMN02745166_04329</name>
</gene>